<reference evidence="4 5" key="1">
    <citation type="submission" date="2018-12" db="EMBL/GenBank/DDBJ databases">
        <authorList>
            <person name="Criscuolo A."/>
        </authorList>
    </citation>
    <scope>NUCLEOTIDE SEQUENCE [LARGE SCALE GENOMIC DNA]</scope>
    <source>
        <strain evidence="4">ACIP1116281</strain>
    </source>
</reference>
<dbReference type="NCBIfam" id="TIGR00254">
    <property type="entry name" value="GGDEF"/>
    <property type="match status" value="1"/>
</dbReference>
<organism evidence="4 5">
    <name type="scientific">Devosia equisanguinis</name>
    <dbReference type="NCBI Taxonomy" id="2490941"/>
    <lineage>
        <taxon>Bacteria</taxon>
        <taxon>Pseudomonadati</taxon>
        <taxon>Pseudomonadota</taxon>
        <taxon>Alphaproteobacteria</taxon>
        <taxon>Hyphomicrobiales</taxon>
        <taxon>Devosiaceae</taxon>
        <taxon>Devosia</taxon>
    </lineage>
</organism>
<dbReference type="PROSITE" id="PS50887">
    <property type="entry name" value="GGDEF"/>
    <property type="match status" value="1"/>
</dbReference>
<sequence length="529" mass="57996">MTEANLTELRAGLLACRQMSRTGRSTEGLIEAQRLLVVARKLGDPGLTAACLTNIGWFCLQLGYADEGLASASEAKALYFETDNHDGQAFATAVYSWLLVELGLSDLGFTEADAAVQMARHTALPALLSFVLGCKGMALMMCRQDQLAYPLLEEALALAEKGNDPSTTAMTLVNMGFSVVSQAEFAEAAGHVEDGLRLRRKAMMFNDRAIDTARACGDLWNLRIALCNGAELAQGLGYREMARAFLDEWDSLPGTVGPRSRIHYLYTRGELLTAWGQLDEALAVCKEAVRLAANGANLDHRVNTLRRLSDVEAALGNHQGALEHYRAFHEAFVYQMGESTRRRAQVTEMQLENERLRLRADRLEEEASKDALTGIFNRRAFESHFERIQGEVFSFAILDIDHFKSVNDRFSHMTGDAVLQRLAGVLGAWGEPVSAYRLGGEEFALIVAGRGQVEAMPIMEAIRVALEQTLWSDLAPGLAITVSIGLVDSVQFAGRSVISEADRRLYAAKTQGRNRVVGGFDTEPVSLRA</sequence>
<comment type="catalytic activity">
    <reaction evidence="2">
        <text>2 GTP = 3',3'-c-di-GMP + 2 diphosphate</text>
        <dbReference type="Rhea" id="RHEA:24898"/>
        <dbReference type="ChEBI" id="CHEBI:33019"/>
        <dbReference type="ChEBI" id="CHEBI:37565"/>
        <dbReference type="ChEBI" id="CHEBI:58805"/>
        <dbReference type="EC" id="2.7.7.65"/>
    </reaction>
</comment>
<evidence type="ECO:0000256" key="2">
    <source>
        <dbReference type="ARBA" id="ARBA00034247"/>
    </source>
</evidence>
<evidence type="ECO:0000256" key="1">
    <source>
        <dbReference type="ARBA" id="ARBA00012528"/>
    </source>
</evidence>
<dbReference type="Proteomes" id="UP000268844">
    <property type="component" value="Unassembled WGS sequence"/>
</dbReference>
<protein>
    <recommendedName>
        <fullName evidence="1">diguanylate cyclase</fullName>
        <ecNumber evidence="1">2.7.7.65</ecNumber>
    </recommendedName>
</protein>
<dbReference type="InterPro" id="IPR000160">
    <property type="entry name" value="GGDEF_dom"/>
</dbReference>
<evidence type="ECO:0000259" key="3">
    <source>
        <dbReference type="PROSITE" id="PS50887"/>
    </source>
</evidence>
<feature type="domain" description="GGDEF" evidence="3">
    <location>
        <begin position="391"/>
        <end position="521"/>
    </location>
</feature>
<dbReference type="InterPro" id="IPR050469">
    <property type="entry name" value="Diguanylate_Cyclase"/>
</dbReference>
<proteinExistence type="predicted"/>
<keyword evidence="5" id="KW-1185">Reference proteome</keyword>
<dbReference type="PANTHER" id="PTHR45138">
    <property type="entry name" value="REGULATORY COMPONENTS OF SENSORY TRANSDUCTION SYSTEM"/>
    <property type="match status" value="1"/>
</dbReference>
<dbReference type="GO" id="GO:0052621">
    <property type="term" value="F:diguanylate cyclase activity"/>
    <property type="evidence" value="ECO:0007669"/>
    <property type="project" value="UniProtKB-EC"/>
</dbReference>
<dbReference type="Gene3D" id="1.25.40.10">
    <property type="entry name" value="Tetratricopeptide repeat domain"/>
    <property type="match status" value="2"/>
</dbReference>
<keyword evidence="4" id="KW-0808">Transferase</keyword>
<dbReference type="CDD" id="cd01949">
    <property type="entry name" value="GGDEF"/>
    <property type="match status" value="1"/>
</dbReference>
<evidence type="ECO:0000313" key="5">
    <source>
        <dbReference type="Proteomes" id="UP000268844"/>
    </source>
</evidence>
<dbReference type="InterPro" id="IPR029787">
    <property type="entry name" value="Nucleotide_cyclase"/>
</dbReference>
<dbReference type="AlphaFoldDB" id="A0A3S4GKV3"/>
<dbReference type="PANTHER" id="PTHR45138:SF9">
    <property type="entry name" value="DIGUANYLATE CYCLASE DGCM-RELATED"/>
    <property type="match status" value="1"/>
</dbReference>
<dbReference type="SUPFAM" id="SSF48452">
    <property type="entry name" value="TPR-like"/>
    <property type="match status" value="2"/>
</dbReference>
<accession>A0A3S4GKV3</accession>
<evidence type="ECO:0000313" key="4">
    <source>
        <dbReference type="EMBL" id="VDS05369.1"/>
    </source>
</evidence>
<dbReference type="EMBL" id="UZWD01000031">
    <property type="protein sequence ID" value="VDS05369.1"/>
    <property type="molecule type" value="Genomic_DNA"/>
</dbReference>
<dbReference type="InterPro" id="IPR043128">
    <property type="entry name" value="Rev_trsase/Diguanyl_cyclase"/>
</dbReference>
<dbReference type="RefSeq" id="WP_126150912.1">
    <property type="nucleotide sequence ID" value="NZ_JBHTMH010000001.1"/>
</dbReference>
<dbReference type="OrthoDB" id="6191081at2"/>
<dbReference type="InterPro" id="IPR011990">
    <property type="entry name" value="TPR-like_helical_dom_sf"/>
</dbReference>
<dbReference type="EC" id="2.7.7.65" evidence="1"/>
<keyword evidence="4" id="KW-0548">Nucleotidyltransferase</keyword>
<dbReference type="SMART" id="SM00267">
    <property type="entry name" value="GGDEF"/>
    <property type="match status" value="1"/>
</dbReference>
<name>A0A3S4GKV3_9HYPH</name>
<dbReference type="Gene3D" id="3.30.70.270">
    <property type="match status" value="1"/>
</dbReference>
<dbReference type="Pfam" id="PF00990">
    <property type="entry name" value="GGDEF"/>
    <property type="match status" value="1"/>
</dbReference>
<gene>
    <name evidence="4" type="primary">yedQ_1</name>
    <name evidence="4" type="ORF">DEVEQU_02511</name>
</gene>
<dbReference type="SUPFAM" id="SSF55073">
    <property type="entry name" value="Nucleotide cyclase"/>
    <property type="match status" value="1"/>
</dbReference>